<evidence type="ECO:0008006" key="3">
    <source>
        <dbReference type="Google" id="ProtNLM"/>
    </source>
</evidence>
<name>A0A371RJW3_9PROT</name>
<dbReference type="OrthoDB" id="7432190at2"/>
<sequence>MTSTRRETLIQMSAVTALLGTLIHPAQAATRRGSAARELPDWVRKTDELTAFLRAESLSVADWRTGLDQLFAQVSLDDILRDTDFTARSEAAGFAEKGVATANIKWDDGTNRRLSFFSKIFAIGKGRAIIPHGHAGMVSAHLPLSGAMHLRQYDQLERNETALRIRPTVDREVRPGDLSSIGMEADNIHWFVATEPAHTLDTIVTGVDESAAQAFDIFNLDMDEASREPNGDLIAPRMGVAEALAKYG</sequence>
<dbReference type="EMBL" id="QUQO01000001">
    <property type="protein sequence ID" value="RFB05742.1"/>
    <property type="molecule type" value="Genomic_DNA"/>
</dbReference>
<evidence type="ECO:0000313" key="1">
    <source>
        <dbReference type="EMBL" id="RFB05742.1"/>
    </source>
</evidence>
<protein>
    <recommendedName>
        <fullName evidence="3">Cupin domain-containing protein</fullName>
    </recommendedName>
</protein>
<dbReference type="InterPro" id="IPR011051">
    <property type="entry name" value="RmlC_Cupin_sf"/>
</dbReference>
<dbReference type="RefSeq" id="WP_116392375.1">
    <property type="nucleotide sequence ID" value="NZ_QUQO01000001.1"/>
</dbReference>
<gene>
    <name evidence="1" type="ORF">DX908_10965</name>
</gene>
<dbReference type="InParanoid" id="A0A371RJW3"/>
<dbReference type="SUPFAM" id="SSF51182">
    <property type="entry name" value="RmlC-like cupins"/>
    <property type="match status" value="1"/>
</dbReference>
<dbReference type="Proteomes" id="UP000264589">
    <property type="component" value="Unassembled WGS sequence"/>
</dbReference>
<organism evidence="1 2">
    <name type="scientific">Parvularcula marina</name>
    <dbReference type="NCBI Taxonomy" id="2292771"/>
    <lineage>
        <taxon>Bacteria</taxon>
        <taxon>Pseudomonadati</taxon>
        <taxon>Pseudomonadota</taxon>
        <taxon>Alphaproteobacteria</taxon>
        <taxon>Parvularculales</taxon>
        <taxon>Parvularculaceae</taxon>
        <taxon>Parvularcula</taxon>
    </lineage>
</organism>
<dbReference type="AlphaFoldDB" id="A0A371RJW3"/>
<keyword evidence="2" id="KW-1185">Reference proteome</keyword>
<accession>A0A371RJW3</accession>
<proteinExistence type="predicted"/>
<comment type="caution">
    <text evidence="1">The sequence shown here is derived from an EMBL/GenBank/DDBJ whole genome shotgun (WGS) entry which is preliminary data.</text>
</comment>
<evidence type="ECO:0000313" key="2">
    <source>
        <dbReference type="Proteomes" id="UP000264589"/>
    </source>
</evidence>
<reference evidence="1 2" key="1">
    <citation type="submission" date="2018-08" db="EMBL/GenBank/DDBJ databases">
        <title>Parvularcula sp. SM1705, isolated from surface water of the South Sea China.</title>
        <authorList>
            <person name="Sun L."/>
        </authorList>
    </citation>
    <scope>NUCLEOTIDE SEQUENCE [LARGE SCALE GENOMIC DNA]</scope>
    <source>
        <strain evidence="1 2">SM1705</strain>
    </source>
</reference>